<feature type="compositionally biased region" description="Polar residues" evidence="1">
    <location>
        <begin position="18"/>
        <end position="46"/>
    </location>
</feature>
<protein>
    <submittedName>
        <fullName evidence="2">Uncharacterized protein</fullName>
    </submittedName>
</protein>
<reference evidence="2 3" key="1">
    <citation type="journal article" date="2024" name="G3 (Bethesda)">
        <title>Genome assembly of Hibiscus sabdariffa L. provides insights into metabolisms of medicinal natural products.</title>
        <authorList>
            <person name="Kim T."/>
        </authorList>
    </citation>
    <scope>NUCLEOTIDE SEQUENCE [LARGE SCALE GENOMIC DNA]</scope>
    <source>
        <strain evidence="2">TK-2024</strain>
        <tissue evidence="2">Old leaves</tissue>
    </source>
</reference>
<proteinExistence type="predicted"/>
<evidence type="ECO:0000256" key="1">
    <source>
        <dbReference type="SAM" id="MobiDB-lite"/>
    </source>
</evidence>
<gene>
    <name evidence="2" type="ORF">V6N12_056027</name>
</gene>
<comment type="caution">
    <text evidence="2">The sequence shown here is derived from an EMBL/GenBank/DDBJ whole genome shotgun (WGS) entry which is preliminary data.</text>
</comment>
<organism evidence="2 3">
    <name type="scientific">Hibiscus sabdariffa</name>
    <name type="common">roselle</name>
    <dbReference type="NCBI Taxonomy" id="183260"/>
    <lineage>
        <taxon>Eukaryota</taxon>
        <taxon>Viridiplantae</taxon>
        <taxon>Streptophyta</taxon>
        <taxon>Embryophyta</taxon>
        <taxon>Tracheophyta</taxon>
        <taxon>Spermatophyta</taxon>
        <taxon>Magnoliopsida</taxon>
        <taxon>eudicotyledons</taxon>
        <taxon>Gunneridae</taxon>
        <taxon>Pentapetalae</taxon>
        <taxon>rosids</taxon>
        <taxon>malvids</taxon>
        <taxon>Malvales</taxon>
        <taxon>Malvaceae</taxon>
        <taxon>Malvoideae</taxon>
        <taxon>Hibiscus</taxon>
    </lineage>
</organism>
<sequence>MVFQVSVREVGFNDGTSYPLCNTGIRPSSRSKGSNESTGVSKSNSGRIVGEVCSDRSSPSMEEEMLRTMCVERDGINGVSREEEALRGQINFSELMGGEPNTVPVTSVVGLEKVGSMGSTDLKEFNEEIRIDCAGLIHKDSLGDLGLGSGPMSIADPDLNSMEVELVDIPKEAMGLDVLKDVENCDSPLEKKLTWADKVKLNVGQHALRDNPVVGAFDVVSEGGLFAKCEEFKGRKRNVEGRNGWLRGGEFLAMHCPFSSLALSAASFRCCCCLHCDSLGFFCCVMYCFNCFFA</sequence>
<name>A0ABR2CTP2_9ROSI</name>
<dbReference type="EMBL" id="JBBPBM010000045">
    <property type="protein sequence ID" value="KAK8522312.1"/>
    <property type="molecule type" value="Genomic_DNA"/>
</dbReference>
<dbReference type="Proteomes" id="UP001472677">
    <property type="component" value="Unassembled WGS sequence"/>
</dbReference>
<feature type="region of interest" description="Disordered" evidence="1">
    <location>
        <begin position="18"/>
        <end position="61"/>
    </location>
</feature>
<evidence type="ECO:0000313" key="2">
    <source>
        <dbReference type="EMBL" id="KAK8522312.1"/>
    </source>
</evidence>
<accession>A0ABR2CTP2</accession>
<evidence type="ECO:0000313" key="3">
    <source>
        <dbReference type="Proteomes" id="UP001472677"/>
    </source>
</evidence>
<keyword evidence="3" id="KW-1185">Reference proteome</keyword>